<organism evidence="3 4">
    <name type="scientific">Bacillus carboniphilus</name>
    <dbReference type="NCBI Taxonomy" id="86663"/>
    <lineage>
        <taxon>Bacteria</taxon>
        <taxon>Bacillati</taxon>
        <taxon>Bacillota</taxon>
        <taxon>Bacilli</taxon>
        <taxon>Bacillales</taxon>
        <taxon>Bacillaceae</taxon>
        <taxon>Bacillus</taxon>
    </lineage>
</organism>
<gene>
    <name evidence="3" type="ORF">GCM10008967_28240</name>
</gene>
<feature type="domain" description="Insertion element IS150 protein InsJ-like helix-turn-helix" evidence="2">
    <location>
        <begin position="37"/>
        <end position="71"/>
    </location>
</feature>
<dbReference type="Pfam" id="PF13518">
    <property type="entry name" value="HTH_28"/>
    <property type="match status" value="1"/>
</dbReference>
<name>A0ABP3G907_9BACI</name>
<dbReference type="InterPro" id="IPR009057">
    <property type="entry name" value="Homeodomain-like_sf"/>
</dbReference>
<sequence>MKDQRKATEIAAERMQLIAPLLADGLDTAKASQIKQSICEQMGISERTLRRYLNRYRTGGFDGLKPKSKGRSSTKEAVPNHLLEQAIPET</sequence>
<reference evidence="4" key="1">
    <citation type="journal article" date="2019" name="Int. J. Syst. Evol. Microbiol.">
        <title>The Global Catalogue of Microorganisms (GCM) 10K type strain sequencing project: providing services to taxonomists for standard genome sequencing and annotation.</title>
        <authorList>
            <consortium name="The Broad Institute Genomics Platform"/>
            <consortium name="The Broad Institute Genome Sequencing Center for Infectious Disease"/>
            <person name="Wu L."/>
            <person name="Ma J."/>
        </authorList>
    </citation>
    <scope>NUCLEOTIDE SEQUENCE [LARGE SCALE GENOMIC DNA]</scope>
    <source>
        <strain evidence="4">JCM 9731</strain>
    </source>
</reference>
<dbReference type="InterPro" id="IPR055247">
    <property type="entry name" value="InsJ-like_HTH"/>
</dbReference>
<dbReference type="EMBL" id="BAAADJ010000045">
    <property type="protein sequence ID" value="GAA0336207.1"/>
    <property type="molecule type" value="Genomic_DNA"/>
</dbReference>
<proteinExistence type="predicted"/>
<evidence type="ECO:0000313" key="3">
    <source>
        <dbReference type="EMBL" id="GAA0336207.1"/>
    </source>
</evidence>
<accession>A0ABP3G907</accession>
<evidence type="ECO:0000313" key="4">
    <source>
        <dbReference type="Proteomes" id="UP001500782"/>
    </source>
</evidence>
<comment type="caution">
    <text evidence="3">The sequence shown here is derived from an EMBL/GenBank/DDBJ whole genome shotgun (WGS) entry which is preliminary data.</text>
</comment>
<feature type="region of interest" description="Disordered" evidence="1">
    <location>
        <begin position="60"/>
        <end position="90"/>
    </location>
</feature>
<dbReference type="SUPFAM" id="SSF46689">
    <property type="entry name" value="Homeodomain-like"/>
    <property type="match status" value="1"/>
</dbReference>
<evidence type="ECO:0000259" key="2">
    <source>
        <dbReference type="Pfam" id="PF13518"/>
    </source>
</evidence>
<dbReference type="Proteomes" id="UP001500782">
    <property type="component" value="Unassembled WGS sequence"/>
</dbReference>
<evidence type="ECO:0000256" key="1">
    <source>
        <dbReference type="SAM" id="MobiDB-lite"/>
    </source>
</evidence>
<protein>
    <recommendedName>
        <fullName evidence="2">Insertion element IS150 protein InsJ-like helix-turn-helix domain-containing protein</fullName>
    </recommendedName>
</protein>
<keyword evidence="4" id="KW-1185">Reference proteome</keyword>